<comment type="cofactor">
    <cofactor evidence="1">
        <name>Mg(2+)</name>
        <dbReference type="ChEBI" id="CHEBI:18420"/>
    </cofactor>
</comment>
<feature type="domain" description="EF-hand" evidence="11">
    <location>
        <begin position="361"/>
        <end position="396"/>
    </location>
</feature>
<dbReference type="FunFam" id="1.10.238.10:FF:000003">
    <property type="entry name" value="Calmodulin A"/>
    <property type="match status" value="1"/>
</dbReference>
<evidence type="ECO:0000256" key="6">
    <source>
        <dbReference type="ARBA" id="ARBA00022777"/>
    </source>
</evidence>
<dbReference type="GO" id="GO:0004674">
    <property type="term" value="F:protein serine/threonine kinase activity"/>
    <property type="evidence" value="ECO:0007669"/>
    <property type="project" value="UniProtKB-KW"/>
</dbReference>
<dbReference type="Pfam" id="PF13499">
    <property type="entry name" value="EF-hand_7"/>
    <property type="match status" value="1"/>
</dbReference>
<dbReference type="InterPro" id="IPR011009">
    <property type="entry name" value="Kinase-like_dom_sf"/>
</dbReference>
<dbReference type="Gene3D" id="3.30.200.20">
    <property type="entry name" value="Phosphorylase Kinase, domain 1"/>
    <property type="match status" value="1"/>
</dbReference>
<feature type="domain" description="EF-hand" evidence="11">
    <location>
        <begin position="435"/>
        <end position="466"/>
    </location>
</feature>
<dbReference type="InterPro" id="IPR018247">
    <property type="entry name" value="EF_Hand_1_Ca_BS"/>
</dbReference>
<evidence type="ECO:0000313" key="12">
    <source>
        <dbReference type="EMBL" id="CAB9511808.1"/>
    </source>
</evidence>
<dbReference type="SMART" id="SM00220">
    <property type="entry name" value="S_TKc"/>
    <property type="match status" value="1"/>
</dbReference>
<dbReference type="SUPFAM" id="SSF56112">
    <property type="entry name" value="Protein kinase-like (PK-like)"/>
    <property type="match status" value="1"/>
</dbReference>
<dbReference type="AlphaFoldDB" id="A0A9N8HE96"/>
<evidence type="ECO:0000259" key="10">
    <source>
        <dbReference type="PROSITE" id="PS50011"/>
    </source>
</evidence>
<dbReference type="PANTHER" id="PTHR24349">
    <property type="entry name" value="SERINE/THREONINE-PROTEIN KINASE"/>
    <property type="match status" value="1"/>
</dbReference>
<keyword evidence="13" id="KW-1185">Reference proteome</keyword>
<dbReference type="Pfam" id="PF13202">
    <property type="entry name" value="EF-hand_5"/>
    <property type="match status" value="1"/>
</dbReference>
<keyword evidence="4" id="KW-0677">Repeat</keyword>
<dbReference type="EMBL" id="CAICTM010000503">
    <property type="protein sequence ID" value="CAB9511808.1"/>
    <property type="molecule type" value="Genomic_DNA"/>
</dbReference>
<accession>A0A9N8HE96</accession>
<dbReference type="InterPro" id="IPR000719">
    <property type="entry name" value="Prot_kinase_dom"/>
</dbReference>
<comment type="similarity">
    <text evidence="9">Belongs to the protein kinase superfamily. Ser/Thr protein kinase family. CDPK subfamily.</text>
</comment>
<dbReference type="InterPro" id="IPR050205">
    <property type="entry name" value="CDPK_Ser/Thr_kinases"/>
</dbReference>
<dbReference type="OrthoDB" id="191686at2759"/>
<keyword evidence="6 12" id="KW-0418">Kinase</keyword>
<evidence type="ECO:0000256" key="5">
    <source>
        <dbReference type="ARBA" id="ARBA00022741"/>
    </source>
</evidence>
<dbReference type="PROSITE" id="PS00018">
    <property type="entry name" value="EF_HAND_1"/>
    <property type="match status" value="2"/>
</dbReference>
<gene>
    <name evidence="12" type="ORF">SEMRO_504_G155970.1</name>
</gene>
<dbReference type="Pfam" id="PF13833">
    <property type="entry name" value="EF-hand_8"/>
    <property type="match status" value="1"/>
</dbReference>
<dbReference type="GO" id="GO:0005524">
    <property type="term" value="F:ATP binding"/>
    <property type="evidence" value="ECO:0007669"/>
    <property type="project" value="UniProtKB-KW"/>
</dbReference>
<feature type="domain" description="EF-hand" evidence="11">
    <location>
        <begin position="398"/>
        <end position="433"/>
    </location>
</feature>
<name>A0A9N8HE96_9STRA</name>
<sequence>MERLSSTSMGDCSEKLEIDHATFCFHHEGPTGLTFHECYTLDSKLDSFRSTYQCTHKDTDEVRSVKVISRSSIDKAAFLKKVKSLKEVINHPNLVHIFESFQCERYFYLVTESMAHDNLYEAVSRRHKAGEPFGKPQVAQILLTLVECLNVCHAKGIIHGAVHPSNILLPHGQSYDNLLLVNFFDHAIKVPRTASDGTEIVTQQKRAKSNFAAPEAGIPSQASDKLDVYPCGVIAYILLTGRTICRSRQEPISWDGLDDDDKNVRKGIEELLAYDPADRPTAYDAFNADWLREARSFEADLHPVVLGAVHSLRQFNKQHKFQQAIRAYISSHLLREKFDREMLDTMFRAWDQNIDGKLSRDEFPGSDQLFDSLDIDGNGFLDYSEFLTLQTHIEMCDDDEYKLRAAFNAWDTDGSGYISYRNIQDVFSINGEFAVNASTARAMIKNADLDGDGRISYSEFKDMIMG</sequence>
<proteinExistence type="inferred from homology"/>
<dbReference type="PROSITE" id="PS50011">
    <property type="entry name" value="PROTEIN_KINASE_DOM"/>
    <property type="match status" value="1"/>
</dbReference>
<evidence type="ECO:0000256" key="2">
    <source>
        <dbReference type="ARBA" id="ARBA00022527"/>
    </source>
</evidence>
<feature type="domain" description="Protein kinase" evidence="10">
    <location>
        <begin position="1"/>
        <end position="291"/>
    </location>
</feature>
<dbReference type="InterPro" id="IPR002048">
    <property type="entry name" value="EF_hand_dom"/>
</dbReference>
<dbReference type="Pfam" id="PF00069">
    <property type="entry name" value="Pkinase"/>
    <property type="match status" value="1"/>
</dbReference>
<dbReference type="Proteomes" id="UP001153069">
    <property type="component" value="Unassembled WGS sequence"/>
</dbReference>
<keyword evidence="2" id="KW-0723">Serine/threonine-protein kinase</keyword>
<dbReference type="PROSITE" id="PS50222">
    <property type="entry name" value="EF_HAND_2"/>
    <property type="match status" value="3"/>
</dbReference>
<organism evidence="12 13">
    <name type="scientific">Seminavis robusta</name>
    <dbReference type="NCBI Taxonomy" id="568900"/>
    <lineage>
        <taxon>Eukaryota</taxon>
        <taxon>Sar</taxon>
        <taxon>Stramenopiles</taxon>
        <taxon>Ochrophyta</taxon>
        <taxon>Bacillariophyta</taxon>
        <taxon>Bacillariophyceae</taxon>
        <taxon>Bacillariophycidae</taxon>
        <taxon>Naviculales</taxon>
        <taxon>Naviculaceae</taxon>
        <taxon>Seminavis</taxon>
    </lineage>
</organism>
<dbReference type="Gene3D" id="1.10.510.10">
    <property type="entry name" value="Transferase(Phosphotransferase) domain 1"/>
    <property type="match status" value="1"/>
</dbReference>
<evidence type="ECO:0000256" key="4">
    <source>
        <dbReference type="ARBA" id="ARBA00022737"/>
    </source>
</evidence>
<dbReference type="SUPFAM" id="SSF47473">
    <property type="entry name" value="EF-hand"/>
    <property type="match status" value="1"/>
</dbReference>
<reference evidence="12" key="1">
    <citation type="submission" date="2020-06" db="EMBL/GenBank/DDBJ databases">
        <authorList>
            <consortium name="Plant Systems Biology data submission"/>
        </authorList>
    </citation>
    <scope>NUCLEOTIDE SEQUENCE</scope>
    <source>
        <strain evidence="12">D6</strain>
    </source>
</reference>
<keyword evidence="7" id="KW-0106">Calcium</keyword>
<evidence type="ECO:0000256" key="8">
    <source>
        <dbReference type="ARBA" id="ARBA00022840"/>
    </source>
</evidence>
<evidence type="ECO:0000256" key="1">
    <source>
        <dbReference type="ARBA" id="ARBA00001946"/>
    </source>
</evidence>
<evidence type="ECO:0000313" key="13">
    <source>
        <dbReference type="Proteomes" id="UP001153069"/>
    </source>
</evidence>
<dbReference type="InterPro" id="IPR011992">
    <property type="entry name" value="EF-hand-dom_pair"/>
</dbReference>
<keyword evidence="8" id="KW-0067">ATP-binding</keyword>
<protein>
    <submittedName>
        <fullName evidence="12">Calcium-dependent protein kinase</fullName>
    </submittedName>
</protein>
<keyword evidence="5" id="KW-0547">Nucleotide-binding</keyword>
<keyword evidence="3" id="KW-0808">Transferase</keyword>
<dbReference type="GO" id="GO:0005509">
    <property type="term" value="F:calcium ion binding"/>
    <property type="evidence" value="ECO:0007669"/>
    <property type="project" value="InterPro"/>
</dbReference>
<evidence type="ECO:0000256" key="9">
    <source>
        <dbReference type="ARBA" id="ARBA00024334"/>
    </source>
</evidence>
<dbReference type="Gene3D" id="1.10.238.10">
    <property type="entry name" value="EF-hand"/>
    <property type="match status" value="1"/>
</dbReference>
<dbReference type="SMART" id="SM00054">
    <property type="entry name" value="EFh"/>
    <property type="match status" value="3"/>
</dbReference>
<evidence type="ECO:0000259" key="11">
    <source>
        <dbReference type="PROSITE" id="PS50222"/>
    </source>
</evidence>
<evidence type="ECO:0000256" key="7">
    <source>
        <dbReference type="ARBA" id="ARBA00022837"/>
    </source>
</evidence>
<comment type="caution">
    <text evidence="12">The sequence shown here is derived from an EMBL/GenBank/DDBJ whole genome shotgun (WGS) entry which is preliminary data.</text>
</comment>
<evidence type="ECO:0000256" key="3">
    <source>
        <dbReference type="ARBA" id="ARBA00022679"/>
    </source>
</evidence>